<dbReference type="PANTHER" id="PTHR46580:SF4">
    <property type="entry name" value="ATP_GTP-BINDING PROTEIN"/>
    <property type="match status" value="1"/>
</dbReference>
<dbReference type="Pfam" id="PF13517">
    <property type="entry name" value="FG-GAP_3"/>
    <property type="match status" value="1"/>
</dbReference>
<dbReference type="STRING" id="688270.Celal_0928"/>
<dbReference type="EMBL" id="CP002453">
    <property type="protein sequence ID" value="ADV48255.1"/>
    <property type="molecule type" value="Genomic_DNA"/>
</dbReference>
<evidence type="ECO:0000313" key="3">
    <source>
        <dbReference type="EMBL" id="ADV48255.1"/>
    </source>
</evidence>
<dbReference type="SUPFAM" id="SSF69318">
    <property type="entry name" value="Integrin alpha N-terminal domain"/>
    <property type="match status" value="1"/>
</dbReference>
<dbReference type="KEGG" id="cao:Celal_0928"/>
<evidence type="ECO:0008006" key="5">
    <source>
        <dbReference type="Google" id="ProtNLM"/>
    </source>
</evidence>
<feature type="transmembrane region" description="Helical" evidence="2">
    <location>
        <begin position="7"/>
        <end position="25"/>
    </location>
</feature>
<keyword evidence="2" id="KW-1133">Transmembrane helix</keyword>
<organism evidence="3 4">
    <name type="scientific">Cellulophaga algicola (strain DSM 14237 / IC166 / ACAM 630)</name>
    <dbReference type="NCBI Taxonomy" id="688270"/>
    <lineage>
        <taxon>Bacteria</taxon>
        <taxon>Pseudomonadati</taxon>
        <taxon>Bacteroidota</taxon>
        <taxon>Flavobacteriia</taxon>
        <taxon>Flavobacteriales</taxon>
        <taxon>Flavobacteriaceae</taxon>
        <taxon>Cellulophaga</taxon>
    </lineage>
</organism>
<keyword evidence="1" id="KW-0732">Signal</keyword>
<dbReference type="Proteomes" id="UP000008634">
    <property type="component" value="Chromosome"/>
</dbReference>
<dbReference type="InterPro" id="IPR028994">
    <property type="entry name" value="Integrin_alpha_N"/>
</dbReference>
<dbReference type="eggNOG" id="COG4636">
    <property type="taxonomic scope" value="Bacteria"/>
</dbReference>
<protein>
    <recommendedName>
        <fullName evidence="5">FG-GAP repeat protein</fullName>
    </recommendedName>
</protein>
<keyword evidence="4" id="KW-1185">Reference proteome</keyword>
<dbReference type="RefSeq" id="WP_013549743.1">
    <property type="nucleotide sequence ID" value="NC_014934.1"/>
</dbReference>
<dbReference type="InterPro" id="IPR013517">
    <property type="entry name" value="FG-GAP"/>
</dbReference>
<reference evidence="3 4" key="1">
    <citation type="journal article" date="2010" name="Stand. Genomic Sci.">
        <title>Complete genome sequence of Cellulophaga algicola type strain (IC166).</title>
        <authorList>
            <person name="Abt B."/>
            <person name="Lu M."/>
            <person name="Misra M."/>
            <person name="Han C."/>
            <person name="Nolan M."/>
            <person name="Lucas S."/>
            <person name="Hammon N."/>
            <person name="Deshpande S."/>
            <person name="Cheng J.F."/>
            <person name="Tapia R."/>
            <person name="Goodwin L."/>
            <person name="Pitluck S."/>
            <person name="Liolios K."/>
            <person name="Pagani I."/>
            <person name="Ivanova N."/>
            <person name="Mavromatis K."/>
            <person name="Ovchinikova G."/>
            <person name="Pati A."/>
            <person name="Chen A."/>
            <person name="Palaniappan K."/>
            <person name="Land M."/>
            <person name="Hauser L."/>
            <person name="Chang Y.J."/>
            <person name="Jeffries C.D."/>
            <person name="Detter J.C."/>
            <person name="Brambilla E."/>
            <person name="Rohde M."/>
            <person name="Tindall B.J."/>
            <person name="Goker M."/>
            <person name="Woyke T."/>
            <person name="Bristow J."/>
            <person name="Eisen J.A."/>
            <person name="Markowitz V."/>
            <person name="Hugenholtz P."/>
            <person name="Kyrpides N.C."/>
            <person name="Klenk H.P."/>
            <person name="Lapidus A."/>
        </authorList>
    </citation>
    <scope>NUCLEOTIDE SEQUENCE [LARGE SCALE GENOMIC DNA]</scope>
    <source>
        <strain evidence="4">DSM 14237 / IC166 / ACAM 630</strain>
    </source>
</reference>
<name>E6X4F5_CELAD</name>
<sequence length="493" mass="56448">MKKSKKIILVFTSFCIIIGFIYFKFDIPERTQKPKTGQELSKMYCASCHLYPDPNVLPQDIWKNTLLPEMKNRMGLGNQKSLVSKNGYDEYINLVQNGIYALSPMITNEEWLLIEKFYIDNSPIVSSPQITKSQNNLQASSVEIVKNLDQKQGITTYFGIENNYQLTSNVFGQLKVTNLQNKKKHTVQLPSPVVEIKNNLVLCIGGNMNPTQKKLGSLHLFDSGYKNQELLIDKLHRPVGFKYVDLNNDKIKDFLIAEFGNHTGQITFIDGKSKERKIIGTNPGARNFELRDVNNDGQMDFYALTTQARERVSLFTNIGDGNFKETIILDFPPYYGTSYFQLADLNADGKEEIIMVNGDNADYSIVKKNFHGIRIFQNRNKSWKEVYFFPSYGATNLLKVDLNHDGLMDMVSSSFFVEPEFSTSEQVIYFINEGDFNFTILHPNLPEIRPMTMRLGDANKDNNAEIYLGNFEFQPNLNPNFNFIESVIITPDF</sequence>
<accession>E6X4F5</accession>
<keyword evidence="2" id="KW-0812">Transmembrane</keyword>
<evidence type="ECO:0000313" key="4">
    <source>
        <dbReference type="Proteomes" id="UP000008634"/>
    </source>
</evidence>
<evidence type="ECO:0000256" key="2">
    <source>
        <dbReference type="SAM" id="Phobius"/>
    </source>
</evidence>
<dbReference type="PANTHER" id="PTHR46580">
    <property type="entry name" value="SENSOR KINASE-RELATED"/>
    <property type="match status" value="1"/>
</dbReference>
<dbReference type="Gene3D" id="2.130.10.130">
    <property type="entry name" value="Integrin alpha, N-terminal"/>
    <property type="match status" value="1"/>
</dbReference>
<dbReference type="HOGENOM" id="CLU_534897_0_0_10"/>
<keyword evidence="2" id="KW-0472">Membrane</keyword>
<dbReference type="AlphaFoldDB" id="E6X4F5"/>
<evidence type="ECO:0000256" key="1">
    <source>
        <dbReference type="ARBA" id="ARBA00022729"/>
    </source>
</evidence>
<proteinExistence type="predicted"/>
<gene>
    <name evidence="3" type="ordered locus">Celal_0928</name>
</gene>